<keyword evidence="1" id="KW-1133">Transmembrane helix</keyword>
<name>A0A4Q1KNC1_9FLAO</name>
<organism evidence="2 3">
    <name type="scientific">Flavobacterium piscinae</name>
    <dbReference type="NCBI Taxonomy" id="2506424"/>
    <lineage>
        <taxon>Bacteria</taxon>
        <taxon>Pseudomonadati</taxon>
        <taxon>Bacteroidota</taxon>
        <taxon>Flavobacteriia</taxon>
        <taxon>Flavobacteriales</taxon>
        <taxon>Flavobacteriaceae</taxon>
        <taxon>Flavobacterium</taxon>
    </lineage>
</organism>
<dbReference type="EMBL" id="SBKQ01000010">
    <property type="protein sequence ID" value="RXR31262.1"/>
    <property type="molecule type" value="Genomic_DNA"/>
</dbReference>
<protein>
    <submittedName>
        <fullName evidence="2">Uncharacterized protein</fullName>
    </submittedName>
</protein>
<evidence type="ECO:0000313" key="2">
    <source>
        <dbReference type="EMBL" id="RXR31262.1"/>
    </source>
</evidence>
<dbReference type="AlphaFoldDB" id="A0A4Q1KNC1"/>
<comment type="caution">
    <text evidence="2">The sequence shown here is derived from an EMBL/GenBank/DDBJ whole genome shotgun (WGS) entry which is preliminary data.</text>
</comment>
<reference evidence="3" key="1">
    <citation type="submission" date="2019-01" db="EMBL/GenBank/DDBJ databases">
        <title>Cytophagaceae bacterium strain CAR-16.</title>
        <authorList>
            <person name="Chen W.-M."/>
        </authorList>
    </citation>
    <scope>NUCLEOTIDE SEQUENCE [LARGE SCALE GENOMIC DNA]</scope>
    <source>
        <strain evidence="3">ICH-30</strain>
    </source>
</reference>
<keyword evidence="1" id="KW-0812">Transmembrane</keyword>
<dbReference type="RefSeq" id="WP_129464803.1">
    <property type="nucleotide sequence ID" value="NZ_SBKQ01000010.1"/>
</dbReference>
<feature type="transmembrane region" description="Helical" evidence="1">
    <location>
        <begin position="45"/>
        <end position="67"/>
    </location>
</feature>
<evidence type="ECO:0000313" key="3">
    <source>
        <dbReference type="Proteomes" id="UP000289734"/>
    </source>
</evidence>
<sequence length="123" mass="14059">MSKLHNLLLLLSSLIGYLSWGEDNHAFLFEAEWEVFSKLFSEPLAVMHPFILLPLLGQLLLIITLFQSTPSKRLTFISIGCLGLLFGIMTLIGLLTLKWTILLSTLPFWCIVGLIFRFYKKTK</sequence>
<gene>
    <name evidence="2" type="ORF">EQG68_10270</name>
</gene>
<proteinExistence type="predicted"/>
<evidence type="ECO:0000256" key="1">
    <source>
        <dbReference type="SAM" id="Phobius"/>
    </source>
</evidence>
<accession>A0A4Q1KNC1</accession>
<dbReference type="OrthoDB" id="1377395at2"/>
<feature type="transmembrane region" description="Helical" evidence="1">
    <location>
        <begin position="101"/>
        <end position="119"/>
    </location>
</feature>
<feature type="transmembrane region" description="Helical" evidence="1">
    <location>
        <begin position="74"/>
        <end position="95"/>
    </location>
</feature>
<keyword evidence="3" id="KW-1185">Reference proteome</keyword>
<dbReference type="Proteomes" id="UP000289734">
    <property type="component" value="Unassembled WGS sequence"/>
</dbReference>
<keyword evidence="1" id="KW-0472">Membrane</keyword>